<accession>A0A3L8RMC9</accession>
<protein>
    <submittedName>
        <fullName evidence="1">Phage capsid protein</fullName>
    </submittedName>
</protein>
<name>A0A3L8RMC9_STRRN</name>
<evidence type="ECO:0000313" key="2">
    <source>
        <dbReference type="Proteomes" id="UP000281594"/>
    </source>
</evidence>
<dbReference type="EMBL" id="QYCY01000001">
    <property type="protein sequence ID" value="RLV80072.1"/>
    <property type="molecule type" value="Genomic_DNA"/>
</dbReference>
<dbReference type="STRING" id="1343740.M271_26785"/>
<dbReference type="AlphaFoldDB" id="A0A3L8RMC9"/>
<comment type="caution">
    <text evidence="1">The sequence shown here is derived from an EMBL/GenBank/DDBJ whole genome shotgun (WGS) entry which is preliminary data.</text>
</comment>
<sequence>MPLPVNGALWPPRNVAPMYADIRADDAWYSGDPKKLADVYRHAPQHRHDGRRRLWGRHRPPHKREQRLHIPLAGEIAQTSADLLFADTPVVTVADTATQDRLDVLLDAGGVPELLLTAAETAAALSGVFLRVTWDKATAPDRPLLTAVHPDQAVPEWSFGIMQAVTFWRALPSTSSTVWRHLERHERGRILHGLYEGTDDQLGRRVPLTEHPDTAGLADSLGEQGDAIETGVDMLTAVYVPNIAPNRRHRGAPWGRSDLQGVHDLLDALDETWSSWLRDIRLARARLIVPDGYLRSNGPGRGATFDDDREVWQTLAIPPTEQGNGITLSQFAIRVEEHRTTAEAIVRQATTAAGYSPASVGLDGDGAAVTATEIAARDHRSMVTRGKKGRYWRRGVADILHVLLAVDRVQFDSRITPERPTVDIGDGVAEDPTSTAQTLALLTQAQAVSTDTKVRALHPDWDDTAVAEEVERILAETGQAAPDPVGTFPLAA</sequence>
<gene>
    <name evidence="1" type="ORF">D3C57_116845</name>
</gene>
<dbReference type="Pfam" id="PF05133">
    <property type="entry name" value="SPP1_portal"/>
    <property type="match status" value="1"/>
</dbReference>
<organism evidence="1 2">
    <name type="scientific">Streptomyces rapamycinicus (strain ATCC 29253 / DSM 41530 / NRRL 5491 / AYB-994)</name>
    <name type="common">Streptomyces hygroscopicus (strain ATCC 29253)</name>
    <dbReference type="NCBI Taxonomy" id="1343740"/>
    <lineage>
        <taxon>Bacteria</taxon>
        <taxon>Bacillati</taxon>
        <taxon>Actinomycetota</taxon>
        <taxon>Actinomycetes</taxon>
        <taxon>Kitasatosporales</taxon>
        <taxon>Streptomycetaceae</taxon>
        <taxon>Streptomyces</taxon>
        <taxon>Streptomyces violaceusniger group</taxon>
    </lineage>
</organism>
<dbReference type="Proteomes" id="UP000281594">
    <property type="component" value="Unassembled WGS sequence"/>
</dbReference>
<evidence type="ECO:0000313" key="1">
    <source>
        <dbReference type="EMBL" id="RLV80072.1"/>
    </source>
</evidence>
<reference evidence="1 2" key="1">
    <citation type="journal article" date="2018" name="J. Biol. Chem.">
        <title>Discovery of the actinoplanic acid pathway in Streptomyces rapamycinicus reveals a genetically conserved synergism with rapamycin.</title>
        <authorList>
            <person name="Mrak P."/>
            <person name="Krastel P."/>
            <person name="Pivk Lukancic P."/>
            <person name="Tao J."/>
            <person name="Pistorius D."/>
            <person name="Moore C.M."/>
        </authorList>
    </citation>
    <scope>NUCLEOTIDE SEQUENCE [LARGE SCALE GENOMIC DNA]</scope>
    <source>
        <strain evidence="1 2">NRRL 5491</strain>
    </source>
</reference>
<proteinExistence type="predicted"/>
<dbReference type="InterPro" id="IPR021145">
    <property type="entry name" value="Portal_protein_SPP1_Gp6-like"/>
</dbReference>